<dbReference type="Pfam" id="PF18557">
    <property type="entry name" value="NepR"/>
    <property type="match status" value="1"/>
</dbReference>
<evidence type="ECO:0000259" key="2">
    <source>
        <dbReference type="Pfam" id="PF18557"/>
    </source>
</evidence>
<dbReference type="EMBL" id="WUMK01000002">
    <property type="protein sequence ID" value="MXN44440.1"/>
    <property type="molecule type" value="Genomic_DNA"/>
</dbReference>
<comment type="caution">
    <text evidence="3">The sequence shown here is derived from an EMBL/GenBank/DDBJ whole genome shotgun (WGS) entry which is preliminary data.</text>
</comment>
<accession>A0A6N8SCL5</accession>
<organism evidence="3 4">
    <name type="scientific">Shinella kummerowiae</name>
    <dbReference type="NCBI Taxonomy" id="417745"/>
    <lineage>
        <taxon>Bacteria</taxon>
        <taxon>Pseudomonadati</taxon>
        <taxon>Pseudomonadota</taxon>
        <taxon>Alphaproteobacteria</taxon>
        <taxon>Hyphomicrobiales</taxon>
        <taxon>Rhizobiaceae</taxon>
        <taxon>Shinella</taxon>
    </lineage>
</organism>
<dbReference type="RefSeq" id="WP_160857443.1">
    <property type="nucleotide sequence ID" value="NZ_JAODWE010000007.1"/>
</dbReference>
<keyword evidence="4" id="KW-1185">Reference proteome</keyword>
<dbReference type="OrthoDB" id="8420654at2"/>
<proteinExistence type="predicted"/>
<name>A0A6N8SCL5_9HYPH</name>
<dbReference type="Proteomes" id="UP000435802">
    <property type="component" value="Unassembled WGS sequence"/>
</dbReference>
<evidence type="ECO:0000256" key="1">
    <source>
        <dbReference type="SAM" id="MobiDB-lite"/>
    </source>
</evidence>
<protein>
    <recommendedName>
        <fullName evidence="2">Anti-sigma factor NepR domain-containing protein</fullName>
    </recommendedName>
</protein>
<feature type="region of interest" description="Disordered" evidence="1">
    <location>
        <begin position="1"/>
        <end position="27"/>
    </location>
</feature>
<feature type="domain" description="Anti-sigma factor NepR" evidence="2">
    <location>
        <begin position="27"/>
        <end position="58"/>
    </location>
</feature>
<gene>
    <name evidence="3" type="ORF">GR138_04505</name>
</gene>
<dbReference type="AlphaFoldDB" id="A0A6N8SCL5"/>
<dbReference type="InterPro" id="IPR041649">
    <property type="entry name" value="NepR"/>
</dbReference>
<sequence length="65" mass="7055">MIEPSKDKRRGSGNAPAKAAFDPNGPIGRKLKSFYDVIETEPVPSRLLDLLEKLDEAESRAKGGS</sequence>
<reference evidence="3 4" key="1">
    <citation type="submission" date="2019-12" db="EMBL/GenBank/DDBJ databases">
        <title>Shinella kummerowiae sp. nov., a symbiotic bacterium isolated from root nodules of the herbal legume Kummerowia stipulacea.</title>
        <authorList>
            <person name="Gao J."/>
        </authorList>
    </citation>
    <scope>NUCLEOTIDE SEQUENCE [LARGE SCALE GENOMIC DNA]</scope>
    <source>
        <strain evidence="3 4">CCBAU 25048</strain>
    </source>
</reference>
<evidence type="ECO:0000313" key="3">
    <source>
        <dbReference type="EMBL" id="MXN44440.1"/>
    </source>
</evidence>
<evidence type="ECO:0000313" key="4">
    <source>
        <dbReference type="Proteomes" id="UP000435802"/>
    </source>
</evidence>